<comment type="pathway">
    <text evidence="9">Cofactor metabolism; coenzyme M-coenzyme B heterodisulfide reduction; coenzyme B and coenzyme M from coenzyme M-coenzyme B heterodisulfide: step 1/1.</text>
</comment>
<dbReference type="Proteomes" id="UP000269499">
    <property type="component" value="Unassembled WGS sequence"/>
</dbReference>
<organism evidence="11 12">
    <name type="scientific">Thermoproteota archaeon</name>
    <dbReference type="NCBI Taxonomy" id="2056631"/>
    <lineage>
        <taxon>Archaea</taxon>
        <taxon>Thermoproteota</taxon>
    </lineage>
</organism>
<dbReference type="Pfam" id="PF13187">
    <property type="entry name" value="Fer4_9"/>
    <property type="match status" value="1"/>
</dbReference>
<reference evidence="11 12" key="1">
    <citation type="submission" date="2018-06" db="EMBL/GenBank/DDBJ databases">
        <title>Extensive metabolic versatility and redundancy in microbially diverse, dynamic hydrothermal sediments.</title>
        <authorList>
            <person name="Dombrowski N."/>
            <person name="Teske A."/>
            <person name="Baker B.J."/>
        </authorList>
    </citation>
    <scope>NUCLEOTIDE SEQUENCE [LARGE SCALE GENOMIC DNA]</scope>
    <source>
        <strain evidence="11">B20_G2</strain>
    </source>
</reference>
<dbReference type="Gene3D" id="3.40.50.720">
    <property type="entry name" value="NAD(P)-binding Rossmann-like Domain"/>
    <property type="match status" value="1"/>
</dbReference>
<evidence type="ECO:0000256" key="7">
    <source>
        <dbReference type="ARBA" id="ARBA00023004"/>
    </source>
</evidence>
<dbReference type="SUPFAM" id="SSF51905">
    <property type="entry name" value="FAD/NAD(P)-binding domain"/>
    <property type="match status" value="1"/>
</dbReference>
<evidence type="ECO:0000256" key="1">
    <source>
        <dbReference type="ARBA" id="ARBA00001974"/>
    </source>
</evidence>
<name>A0A497F2Q1_9CREN</name>
<evidence type="ECO:0000256" key="5">
    <source>
        <dbReference type="ARBA" id="ARBA00022827"/>
    </source>
</evidence>
<comment type="subunit">
    <text evidence="9">The ferredoxin:CoB-CoM heterodisulfide reductase is composed of three subunits; HdrA, HdrB and HdrC.</text>
</comment>
<evidence type="ECO:0000256" key="2">
    <source>
        <dbReference type="ARBA" id="ARBA00006561"/>
    </source>
</evidence>
<protein>
    <recommendedName>
        <fullName evidence="9">CoB--CoM heterodisulfide reductase iron-sulfur subunit A</fullName>
        <ecNumber evidence="9">1.8.-.-</ecNumber>
    </recommendedName>
</protein>
<dbReference type="PANTHER" id="PTHR43498">
    <property type="entry name" value="FERREDOXIN:COB-COM HETERODISULFIDE REDUCTASE SUBUNIT A"/>
    <property type="match status" value="1"/>
</dbReference>
<keyword evidence="6 9" id="KW-0560">Oxidoreductase</keyword>
<evidence type="ECO:0000256" key="6">
    <source>
        <dbReference type="ARBA" id="ARBA00023002"/>
    </source>
</evidence>
<feature type="domain" description="4Fe-4S ferredoxin-type" evidence="10">
    <location>
        <begin position="602"/>
        <end position="629"/>
    </location>
</feature>
<dbReference type="Pfam" id="PF02662">
    <property type="entry name" value="FlpD"/>
    <property type="match status" value="1"/>
</dbReference>
<dbReference type="GO" id="GO:0016491">
    <property type="term" value="F:oxidoreductase activity"/>
    <property type="evidence" value="ECO:0007669"/>
    <property type="project" value="UniProtKB-UniRule"/>
</dbReference>
<dbReference type="PROSITE" id="PS51379">
    <property type="entry name" value="4FE4S_FER_2"/>
    <property type="match status" value="4"/>
</dbReference>
<feature type="domain" description="4Fe-4S ferredoxin-type" evidence="10">
    <location>
        <begin position="571"/>
        <end position="600"/>
    </location>
</feature>
<dbReference type="InterPro" id="IPR039650">
    <property type="entry name" value="HdrA-like"/>
</dbReference>
<evidence type="ECO:0000256" key="3">
    <source>
        <dbReference type="ARBA" id="ARBA00022485"/>
    </source>
</evidence>
<evidence type="ECO:0000313" key="11">
    <source>
        <dbReference type="EMBL" id="RLE53727.1"/>
    </source>
</evidence>
<comment type="caution">
    <text evidence="11">The sequence shown here is derived from an EMBL/GenBank/DDBJ whole genome shotgun (WGS) entry which is preliminary data.</text>
</comment>
<dbReference type="GO" id="GO:0046872">
    <property type="term" value="F:metal ion binding"/>
    <property type="evidence" value="ECO:0007669"/>
    <property type="project" value="UniProtKB-KW"/>
</dbReference>
<evidence type="ECO:0000256" key="8">
    <source>
        <dbReference type="ARBA" id="ARBA00023014"/>
    </source>
</evidence>
<keyword evidence="5 9" id="KW-0274">FAD</keyword>
<dbReference type="SUPFAM" id="SSF54862">
    <property type="entry name" value="4Fe-4S ferredoxins"/>
    <property type="match status" value="1"/>
</dbReference>
<keyword evidence="4 9" id="KW-0479">Metal-binding</keyword>
<feature type="domain" description="4Fe-4S ferredoxin-type" evidence="10">
    <location>
        <begin position="282"/>
        <end position="311"/>
    </location>
</feature>
<comment type="function">
    <text evidence="9">Part of a complex that catalyzes the reversible reduction of CoM-S-S-CoB to the thiol-coenzymes H-S-CoM (coenzyme M) and H-S-CoB (coenzyme B).</text>
</comment>
<comment type="cofactor">
    <cofactor evidence="1 9">
        <name>FAD</name>
        <dbReference type="ChEBI" id="CHEBI:57692"/>
    </cofactor>
</comment>
<evidence type="ECO:0000256" key="9">
    <source>
        <dbReference type="RuleBase" id="RU366072"/>
    </source>
</evidence>
<dbReference type="InterPro" id="IPR036188">
    <property type="entry name" value="FAD/NAD-bd_sf"/>
</dbReference>
<accession>A0A497F2Q1</accession>
<dbReference type="InterPro" id="IPR003813">
    <property type="entry name" value="MvhD/FlpD"/>
</dbReference>
<dbReference type="EMBL" id="QMRA01000054">
    <property type="protein sequence ID" value="RLE53727.1"/>
    <property type="molecule type" value="Genomic_DNA"/>
</dbReference>
<evidence type="ECO:0000256" key="4">
    <source>
        <dbReference type="ARBA" id="ARBA00022723"/>
    </source>
</evidence>
<dbReference type="PROSITE" id="PS00198">
    <property type="entry name" value="4FE4S_FER_1"/>
    <property type="match status" value="2"/>
</dbReference>
<keyword evidence="7 9" id="KW-0408">Iron</keyword>
<comment type="cofactor">
    <cofactor evidence="9">
        <name>[4Fe-4S] cluster</name>
        <dbReference type="ChEBI" id="CHEBI:49883"/>
    </cofactor>
</comment>
<dbReference type="Pfam" id="PF12831">
    <property type="entry name" value="FAD_oxidored"/>
    <property type="match status" value="1"/>
</dbReference>
<dbReference type="PANTHER" id="PTHR43498:SF1">
    <property type="entry name" value="COB--COM HETERODISULFIDE REDUCTASE IRON-SULFUR SUBUNIT A"/>
    <property type="match status" value="1"/>
</dbReference>
<gene>
    <name evidence="11" type="ORF">DRJ26_03000</name>
</gene>
<dbReference type="InterPro" id="IPR017900">
    <property type="entry name" value="4Fe4S_Fe_S_CS"/>
</dbReference>
<proteinExistence type="inferred from homology"/>
<keyword evidence="9" id="KW-0285">Flavoprotein</keyword>
<dbReference type="Gene3D" id="3.30.70.20">
    <property type="match status" value="2"/>
</dbReference>
<comment type="similarity">
    <text evidence="2 9">Belongs to the HdrA family.</text>
</comment>
<evidence type="ECO:0000259" key="10">
    <source>
        <dbReference type="PROSITE" id="PS51379"/>
    </source>
</evidence>
<evidence type="ECO:0000313" key="12">
    <source>
        <dbReference type="Proteomes" id="UP000269499"/>
    </source>
</evidence>
<keyword evidence="8 9" id="KW-0411">Iron-sulfur</keyword>
<keyword evidence="3 9" id="KW-0004">4Fe-4S</keyword>
<dbReference type="UniPathway" id="UPA00647">
    <property type="reaction ID" value="UER00700"/>
</dbReference>
<feature type="domain" description="4Fe-4S ferredoxin-type" evidence="10">
    <location>
        <begin position="234"/>
        <end position="265"/>
    </location>
</feature>
<dbReference type="AlphaFoldDB" id="A0A497F2Q1"/>
<sequence>MNDKVILLLCKCGTNIAGVIDVEKIADEISKQNGVPCYIHDHWCSEDGLQKMREIIENEKPSRIIIAACTPHLHEELFREHAEKSGLNGGYVEVVNIREQCSWVHWQHPEQATIKAIDLIRAAIEAAPYLTPTRKVKIPVKRNALVIGGGVAGITAALNLAEKGIQVYLVEKTGFLGGHMAKLDKVFPTLDCSICILGPLLSKAYTHPNIKVLTLSEVKEVKGTPGNYKVKILKKPRYVDEEKCNGCNKCLDICPIEMPNEYNNGLGFRKAIVKPVPEMVPPAPYIDIENCIGCMSCVGVCDKEAINFEQKEEEIEINVGAIIVATGFSIIGEEELAEFGYGKFKNVILGIELERLINPDGPTKGKVVRISDGGEVKRAAIILCAGSRDERHLPYCCKFGCMAGLKHAFYLATLNPKVDVYVFYIDIRAAGKGFEEFYQRVRKLENVYFIKGIPCEIEENEDGTLKIRAFEAMIGEVLEFVVDLVVLEAGVKPAEGSKELSRILRIPLSPEGFFLEYHPKLRPSETFMRGIFLAGACQGPKDIADSVSHAGLAASKATTLLLKDNLEIEVQAPIVDHSKCIKCGLCVLSCDYNALKLTGEGLKVIEEACAGCQACIAACPTGALQTTIDLSNEAISTMIKTMLKEKKEYPLIIIFACKWCGYEALDNAGINRIPYPTGTRIIEVTCSARVNPIHILEALEQGADGVMIIGCREQDCHYRTGRTRANRKINALREALKIMGINPERVEIIGAGAPEGEEVAERITKFVEKIKDIGPLGSEFEVGNSVDQ</sequence>
<dbReference type="GO" id="GO:0051539">
    <property type="term" value="F:4 iron, 4 sulfur cluster binding"/>
    <property type="evidence" value="ECO:0007669"/>
    <property type="project" value="UniProtKB-UniRule"/>
</dbReference>
<dbReference type="Pfam" id="PF14697">
    <property type="entry name" value="Fer4_21"/>
    <property type="match status" value="1"/>
</dbReference>
<dbReference type="EC" id="1.8.-.-" evidence="9"/>
<dbReference type="InterPro" id="IPR017896">
    <property type="entry name" value="4Fe4S_Fe-S-bd"/>
</dbReference>